<dbReference type="AlphaFoldDB" id="A0A1E4STB2"/>
<evidence type="ECO:0000259" key="2">
    <source>
        <dbReference type="PROSITE" id="PS50076"/>
    </source>
</evidence>
<accession>A0A1E4STB2</accession>
<feature type="region of interest" description="Disordered" evidence="1">
    <location>
        <begin position="105"/>
        <end position="147"/>
    </location>
</feature>
<dbReference type="PANTHER" id="PTHR43096">
    <property type="entry name" value="DNAJ HOMOLOG 1, MITOCHONDRIAL-RELATED"/>
    <property type="match status" value="1"/>
</dbReference>
<dbReference type="SUPFAM" id="SSF46565">
    <property type="entry name" value="Chaperone J-domain"/>
    <property type="match status" value="1"/>
</dbReference>
<dbReference type="Proteomes" id="UP000094801">
    <property type="component" value="Unassembled WGS sequence"/>
</dbReference>
<dbReference type="Gene3D" id="1.10.287.110">
    <property type="entry name" value="DnaJ domain"/>
    <property type="match status" value="1"/>
</dbReference>
<dbReference type="STRING" id="983967.A0A1E4STB2"/>
<feature type="non-terminal residue" evidence="3">
    <location>
        <position position="1"/>
    </location>
</feature>
<reference evidence="4" key="1">
    <citation type="submission" date="2016-04" db="EMBL/GenBank/DDBJ databases">
        <title>Comparative genomics of biotechnologically important yeasts.</title>
        <authorList>
            <consortium name="DOE Joint Genome Institute"/>
            <person name="Riley R."/>
            <person name="Haridas S."/>
            <person name="Wolfe K.H."/>
            <person name="Lopes M.R."/>
            <person name="Hittinger C.T."/>
            <person name="Goker M."/>
            <person name="Salamov A."/>
            <person name="Wisecaver J."/>
            <person name="Long T.M."/>
            <person name="Aerts A.L."/>
            <person name="Barry K."/>
            <person name="Choi C."/>
            <person name="Clum A."/>
            <person name="Coughlan A.Y."/>
            <person name="Deshpande S."/>
            <person name="Douglass A.P."/>
            <person name="Hanson S.J."/>
            <person name="Klenk H.-P."/>
            <person name="Labutti K."/>
            <person name="Lapidus A."/>
            <person name="Lindquist E."/>
            <person name="Lipzen A."/>
            <person name="Meier-Kolthoff J.P."/>
            <person name="Ohm R.A."/>
            <person name="Otillar R.P."/>
            <person name="Pangilinan J."/>
            <person name="Peng Y."/>
            <person name="Rokas A."/>
            <person name="Rosa C.A."/>
            <person name="Scheuner C."/>
            <person name="Sibirny A.A."/>
            <person name="Slot J.C."/>
            <person name="Stielow J.B."/>
            <person name="Sun H."/>
            <person name="Kurtzman C.P."/>
            <person name="Blackwell M."/>
            <person name="Grigoriev I.V."/>
            <person name="Jeffries T.W."/>
        </authorList>
    </citation>
    <scope>NUCLEOTIDE SEQUENCE [LARGE SCALE GENOMIC DNA]</scope>
    <source>
        <strain evidence="4">NRRL YB-2248</strain>
    </source>
</reference>
<organism evidence="3 4">
    <name type="scientific">[Candida] arabinofermentans NRRL YB-2248</name>
    <dbReference type="NCBI Taxonomy" id="983967"/>
    <lineage>
        <taxon>Eukaryota</taxon>
        <taxon>Fungi</taxon>
        <taxon>Dikarya</taxon>
        <taxon>Ascomycota</taxon>
        <taxon>Saccharomycotina</taxon>
        <taxon>Pichiomycetes</taxon>
        <taxon>Pichiales</taxon>
        <taxon>Pichiaceae</taxon>
        <taxon>Ogataea</taxon>
        <taxon>Ogataea/Candida clade</taxon>
    </lineage>
</organism>
<dbReference type="InterPro" id="IPR036869">
    <property type="entry name" value="J_dom_sf"/>
</dbReference>
<feature type="domain" description="J" evidence="2">
    <location>
        <begin position="2"/>
        <end position="66"/>
    </location>
</feature>
<gene>
    <name evidence="3" type="ORF">CANARDRAFT_187186</name>
</gene>
<evidence type="ECO:0000313" key="4">
    <source>
        <dbReference type="Proteomes" id="UP000094801"/>
    </source>
</evidence>
<evidence type="ECO:0000313" key="3">
    <source>
        <dbReference type="EMBL" id="ODV82744.1"/>
    </source>
</evidence>
<feature type="non-terminal residue" evidence="3">
    <location>
        <position position="470"/>
    </location>
</feature>
<name>A0A1E4STB2_9ASCO</name>
<dbReference type="PROSITE" id="PS50076">
    <property type="entry name" value="DNAJ_2"/>
    <property type="match status" value="1"/>
</dbReference>
<dbReference type="EMBL" id="KV453875">
    <property type="protein sequence ID" value="ODV82744.1"/>
    <property type="molecule type" value="Genomic_DNA"/>
</dbReference>
<keyword evidence="4" id="KW-1185">Reference proteome</keyword>
<dbReference type="OrthoDB" id="1507364at2759"/>
<protein>
    <recommendedName>
        <fullName evidence="2">J domain-containing protein</fullName>
    </recommendedName>
</protein>
<dbReference type="PRINTS" id="PR00625">
    <property type="entry name" value="JDOMAIN"/>
</dbReference>
<dbReference type="SMART" id="SM00271">
    <property type="entry name" value="DnaJ"/>
    <property type="match status" value="1"/>
</dbReference>
<dbReference type="GO" id="GO:0005737">
    <property type="term" value="C:cytoplasm"/>
    <property type="evidence" value="ECO:0007669"/>
    <property type="project" value="TreeGrafter"/>
</dbReference>
<dbReference type="GO" id="GO:0051082">
    <property type="term" value="F:unfolded protein binding"/>
    <property type="evidence" value="ECO:0007669"/>
    <property type="project" value="TreeGrafter"/>
</dbReference>
<dbReference type="GO" id="GO:0042026">
    <property type="term" value="P:protein refolding"/>
    <property type="evidence" value="ECO:0007669"/>
    <property type="project" value="TreeGrafter"/>
</dbReference>
<dbReference type="Pfam" id="PF00226">
    <property type="entry name" value="DnaJ"/>
    <property type="match status" value="1"/>
</dbReference>
<sequence>IDHYKVLNVSRNASSDEVKKAYRKLALKYHPDKNPSRDAEEQFKKVNDSYSLLSDPVKRAELDSKLKASAASMYGYSSYANTSHTRSAQSTYQQYEKARDQFQEFRTRQENERKARAEAEKLRKEKAKKEQAEREREHEKARRQAESQNFPHHNFGFFSISTHDGTWTSSKSSYSYVSGEKTYTGRTPDIKIPTKSVDHPSDSTKPSAQYSFGELFGNFKFNFQPPGGVYPPSNKFTHTGSLDDPIVLDKGTEDDPIVLDDSTPSRNGSASPIRPMAHLRTKSAPKFKSENVKATNSHNTRSYATPLFHLNTKNVPPFTQTNGDFNMHQMDDALRNASIKKSDKKRTFETHQERPPTPALTLSDLKCDENIIFGMKEPEMPSFRTAGFTIDTSQMMSYMNAAKEYNSRVNKYNEERNIVNHLYFERIIHNANDRAVYLRSLEIDALINKTWNKFRQKHEAFMRHFDQVLS</sequence>
<proteinExistence type="predicted"/>
<dbReference type="CDD" id="cd06257">
    <property type="entry name" value="DnaJ"/>
    <property type="match status" value="1"/>
</dbReference>
<feature type="region of interest" description="Disordered" evidence="1">
    <location>
        <begin position="187"/>
        <end position="206"/>
    </location>
</feature>
<dbReference type="PANTHER" id="PTHR43096:SF10">
    <property type="entry name" value="CHAPERONE PROTEIN DNAJ A6, CHLOROPLASTIC"/>
    <property type="match status" value="1"/>
</dbReference>
<dbReference type="InterPro" id="IPR001623">
    <property type="entry name" value="DnaJ_domain"/>
</dbReference>
<evidence type="ECO:0000256" key="1">
    <source>
        <dbReference type="SAM" id="MobiDB-lite"/>
    </source>
</evidence>
<feature type="compositionally biased region" description="Basic and acidic residues" evidence="1">
    <location>
        <begin position="105"/>
        <end position="145"/>
    </location>
</feature>